<evidence type="ECO:0000313" key="2">
    <source>
        <dbReference type="Proteomes" id="UP000184604"/>
    </source>
</evidence>
<reference evidence="1 2" key="1">
    <citation type="submission" date="2016-12" db="EMBL/GenBank/DDBJ databases">
        <title>Complete genome sequence of Clostridium kluyveri JZZ isolated from the pit mud of a Chinese flavor liquor-making factory.</title>
        <authorList>
            <person name="Wang Y."/>
        </authorList>
    </citation>
    <scope>NUCLEOTIDE SEQUENCE [LARGE SCALE GENOMIC DNA]</scope>
    <source>
        <strain evidence="1 2">JZZ</strain>
    </source>
</reference>
<proteinExistence type="predicted"/>
<gene>
    <name evidence="1" type="ORF">BS101_12095</name>
</gene>
<sequence length="99" mass="11654">MWIRSQDRMSLVEPKRLNICKNRGKFRIINQVLYMGDVSDDYDILGEYESEERAIEILDDIQNQILHCTEGKDTKPFISASFQGNRQITYKPVLEMPQE</sequence>
<dbReference type="RefSeq" id="WP_073539055.1">
    <property type="nucleotide sequence ID" value="NZ_CP018335.1"/>
</dbReference>
<name>A0A1L5F8S6_CLOKL</name>
<evidence type="ECO:0000313" key="1">
    <source>
        <dbReference type="EMBL" id="APM39431.1"/>
    </source>
</evidence>
<organism evidence="1 2">
    <name type="scientific">Clostridium kluyveri</name>
    <dbReference type="NCBI Taxonomy" id="1534"/>
    <lineage>
        <taxon>Bacteria</taxon>
        <taxon>Bacillati</taxon>
        <taxon>Bacillota</taxon>
        <taxon>Clostridia</taxon>
        <taxon>Eubacteriales</taxon>
        <taxon>Clostridiaceae</taxon>
        <taxon>Clostridium</taxon>
    </lineage>
</organism>
<dbReference type="EMBL" id="CP018335">
    <property type="protein sequence ID" value="APM39431.1"/>
    <property type="molecule type" value="Genomic_DNA"/>
</dbReference>
<dbReference type="OrthoDB" id="1956952at2"/>
<protein>
    <submittedName>
        <fullName evidence="1">Uncharacterized protein</fullName>
    </submittedName>
</protein>
<accession>A0A1L5F8S6</accession>
<dbReference type="AlphaFoldDB" id="A0A1L5F8S6"/>
<dbReference type="Proteomes" id="UP000184604">
    <property type="component" value="Chromosome"/>
</dbReference>